<organism evidence="4 5">
    <name type="scientific">Ensete ventricosum</name>
    <name type="common">Abyssinian banana</name>
    <name type="synonym">Musa ensete</name>
    <dbReference type="NCBI Taxonomy" id="4639"/>
    <lineage>
        <taxon>Eukaryota</taxon>
        <taxon>Viridiplantae</taxon>
        <taxon>Streptophyta</taxon>
        <taxon>Embryophyta</taxon>
        <taxon>Tracheophyta</taxon>
        <taxon>Spermatophyta</taxon>
        <taxon>Magnoliopsida</taxon>
        <taxon>Liliopsida</taxon>
        <taxon>Zingiberales</taxon>
        <taxon>Musaceae</taxon>
        <taxon>Ensete</taxon>
    </lineage>
</organism>
<keyword evidence="2" id="KW-0689">Ribosomal protein</keyword>
<dbReference type="Proteomes" id="UP000287651">
    <property type="component" value="Unassembled WGS sequence"/>
</dbReference>
<evidence type="ECO:0000313" key="5">
    <source>
        <dbReference type="Proteomes" id="UP000287651"/>
    </source>
</evidence>
<evidence type="ECO:0000313" key="4">
    <source>
        <dbReference type="EMBL" id="RRT43823.1"/>
    </source>
</evidence>
<dbReference type="PANTHER" id="PTHR23410:SF12">
    <property type="entry name" value="LARGE RIBOSOMAL SUBUNIT PROTEIN UL18"/>
    <property type="match status" value="1"/>
</dbReference>
<dbReference type="GO" id="GO:0000027">
    <property type="term" value="P:ribosomal large subunit assembly"/>
    <property type="evidence" value="ECO:0007669"/>
    <property type="project" value="TreeGrafter"/>
</dbReference>
<proteinExistence type="inferred from homology"/>
<feature type="non-terminal residue" evidence="4">
    <location>
        <position position="1"/>
    </location>
</feature>
<dbReference type="InterPro" id="IPR005485">
    <property type="entry name" value="Rbsml_uL18_euk_arch"/>
</dbReference>
<protein>
    <recommendedName>
        <fullName evidence="6">Ribosomal protein L5 eukaryotic C-terminal domain-containing protein</fullName>
    </recommendedName>
</protein>
<reference evidence="4 5" key="1">
    <citation type="journal article" date="2014" name="Agronomy (Basel)">
        <title>A Draft Genome Sequence for Ensete ventricosum, the Drought-Tolerant Tree Against Hunger.</title>
        <authorList>
            <person name="Harrison J."/>
            <person name="Moore K.A."/>
            <person name="Paszkiewicz K."/>
            <person name="Jones T."/>
            <person name="Grant M."/>
            <person name="Ambacheew D."/>
            <person name="Muzemil S."/>
            <person name="Studholme D.J."/>
        </authorList>
    </citation>
    <scope>NUCLEOTIDE SEQUENCE [LARGE SCALE GENOMIC DNA]</scope>
</reference>
<dbReference type="Gene3D" id="3.30.420.100">
    <property type="match status" value="1"/>
</dbReference>
<accession>A0A426XWC1</accession>
<evidence type="ECO:0000256" key="2">
    <source>
        <dbReference type="ARBA" id="ARBA00022980"/>
    </source>
</evidence>
<dbReference type="GO" id="GO:0003735">
    <property type="term" value="F:structural constituent of ribosome"/>
    <property type="evidence" value="ECO:0007669"/>
    <property type="project" value="InterPro"/>
</dbReference>
<gene>
    <name evidence="4" type="ORF">B296_00055327</name>
</gene>
<name>A0A426XWC1_ENSVE</name>
<dbReference type="SUPFAM" id="SSF53137">
    <property type="entry name" value="Translational machinery components"/>
    <property type="match status" value="1"/>
</dbReference>
<comment type="similarity">
    <text evidence="1">Belongs to the universal ribosomal protein uL18 family.</text>
</comment>
<keyword evidence="3" id="KW-0687">Ribonucleoprotein</keyword>
<comment type="caution">
    <text evidence="4">The sequence shown here is derived from an EMBL/GenBank/DDBJ whole genome shotgun (WGS) entry which is preliminary data.</text>
</comment>
<dbReference type="AlphaFoldDB" id="A0A426XWC1"/>
<dbReference type="EMBL" id="AMZH03016884">
    <property type="protein sequence ID" value="RRT43823.1"/>
    <property type="molecule type" value="Genomic_DNA"/>
</dbReference>
<evidence type="ECO:0000256" key="1">
    <source>
        <dbReference type="ARBA" id="ARBA00007116"/>
    </source>
</evidence>
<sequence>EFYDQVLFLFQVFVKAHKTKAYFKRFQVKYKRRREPLSCHLQGALDGGLDVPHSDKRFAGFKKDEKQLDAEFHRNYIFGGHVASYMRVRLLMSFPLYNLKKLTYEERKAKLIDRLNALNSATIADDSDEDDE</sequence>
<evidence type="ECO:0000256" key="3">
    <source>
        <dbReference type="ARBA" id="ARBA00023274"/>
    </source>
</evidence>
<dbReference type="GO" id="GO:0022625">
    <property type="term" value="C:cytosolic large ribosomal subunit"/>
    <property type="evidence" value="ECO:0007669"/>
    <property type="project" value="TreeGrafter"/>
</dbReference>
<dbReference type="GO" id="GO:0008097">
    <property type="term" value="F:5S rRNA binding"/>
    <property type="evidence" value="ECO:0007669"/>
    <property type="project" value="InterPro"/>
</dbReference>
<dbReference type="GO" id="GO:0006412">
    <property type="term" value="P:translation"/>
    <property type="evidence" value="ECO:0007669"/>
    <property type="project" value="InterPro"/>
</dbReference>
<dbReference type="PANTHER" id="PTHR23410">
    <property type="entry name" value="RIBOSOMAL PROTEIN L5-RELATED"/>
    <property type="match status" value="1"/>
</dbReference>
<evidence type="ECO:0008006" key="6">
    <source>
        <dbReference type="Google" id="ProtNLM"/>
    </source>
</evidence>